<dbReference type="SUPFAM" id="SSF46785">
    <property type="entry name" value="Winged helix' DNA-binding domain"/>
    <property type="match status" value="1"/>
</dbReference>
<organism evidence="5 6">
    <name type="scientific">Actinoplanes siamensis</name>
    <dbReference type="NCBI Taxonomy" id="1223317"/>
    <lineage>
        <taxon>Bacteria</taxon>
        <taxon>Bacillati</taxon>
        <taxon>Actinomycetota</taxon>
        <taxon>Actinomycetes</taxon>
        <taxon>Micromonosporales</taxon>
        <taxon>Micromonosporaceae</taxon>
        <taxon>Actinoplanes</taxon>
    </lineage>
</organism>
<dbReference type="EMBL" id="BOMW01000020">
    <property type="protein sequence ID" value="GIF04613.1"/>
    <property type="molecule type" value="Genomic_DNA"/>
</dbReference>
<dbReference type="Pfam" id="PF00392">
    <property type="entry name" value="GntR"/>
    <property type="match status" value="1"/>
</dbReference>
<keyword evidence="1" id="KW-0805">Transcription regulation</keyword>
<name>A0A919TJJ7_9ACTN</name>
<evidence type="ECO:0000313" key="6">
    <source>
        <dbReference type="Proteomes" id="UP000629619"/>
    </source>
</evidence>
<protein>
    <submittedName>
        <fullName evidence="5">GntR family transcriptional regulator</fullName>
    </submittedName>
</protein>
<evidence type="ECO:0000256" key="2">
    <source>
        <dbReference type="ARBA" id="ARBA00023125"/>
    </source>
</evidence>
<keyword evidence="2" id="KW-0238">DNA-binding</keyword>
<dbReference type="Proteomes" id="UP000629619">
    <property type="component" value="Unassembled WGS sequence"/>
</dbReference>
<dbReference type="SMART" id="SM00895">
    <property type="entry name" value="FCD"/>
    <property type="match status" value="1"/>
</dbReference>
<dbReference type="InterPro" id="IPR000524">
    <property type="entry name" value="Tscrpt_reg_HTH_GntR"/>
</dbReference>
<dbReference type="InterPro" id="IPR036388">
    <property type="entry name" value="WH-like_DNA-bd_sf"/>
</dbReference>
<feature type="domain" description="HTH gntR-type" evidence="4">
    <location>
        <begin position="5"/>
        <end position="72"/>
    </location>
</feature>
<evidence type="ECO:0000256" key="3">
    <source>
        <dbReference type="ARBA" id="ARBA00023163"/>
    </source>
</evidence>
<dbReference type="Gene3D" id="1.20.120.530">
    <property type="entry name" value="GntR ligand-binding domain-like"/>
    <property type="match status" value="1"/>
</dbReference>
<dbReference type="Gene3D" id="1.10.10.10">
    <property type="entry name" value="Winged helix-like DNA-binding domain superfamily/Winged helix DNA-binding domain"/>
    <property type="match status" value="1"/>
</dbReference>
<dbReference type="GO" id="GO:0003700">
    <property type="term" value="F:DNA-binding transcription factor activity"/>
    <property type="evidence" value="ECO:0007669"/>
    <property type="project" value="InterPro"/>
</dbReference>
<reference evidence="5" key="1">
    <citation type="submission" date="2021-01" db="EMBL/GenBank/DDBJ databases">
        <title>Whole genome shotgun sequence of Actinoplanes siamensis NBRC 109076.</title>
        <authorList>
            <person name="Komaki H."/>
            <person name="Tamura T."/>
        </authorList>
    </citation>
    <scope>NUCLEOTIDE SEQUENCE</scope>
    <source>
        <strain evidence="5">NBRC 109076</strain>
    </source>
</reference>
<gene>
    <name evidence="5" type="ORF">Asi03nite_21510</name>
</gene>
<dbReference type="Pfam" id="PF07729">
    <property type="entry name" value="FCD"/>
    <property type="match status" value="1"/>
</dbReference>
<dbReference type="PROSITE" id="PS50949">
    <property type="entry name" value="HTH_GNTR"/>
    <property type="match status" value="1"/>
</dbReference>
<dbReference type="InterPro" id="IPR011711">
    <property type="entry name" value="GntR_C"/>
</dbReference>
<keyword evidence="3" id="KW-0804">Transcription</keyword>
<evidence type="ECO:0000313" key="5">
    <source>
        <dbReference type="EMBL" id="GIF04613.1"/>
    </source>
</evidence>
<dbReference type="InterPro" id="IPR036390">
    <property type="entry name" value="WH_DNA-bd_sf"/>
</dbReference>
<proteinExistence type="predicted"/>
<evidence type="ECO:0000256" key="1">
    <source>
        <dbReference type="ARBA" id="ARBA00023015"/>
    </source>
</evidence>
<accession>A0A919TJJ7</accession>
<dbReference type="InterPro" id="IPR008920">
    <property type="entry name" value="TF_FadR/GntR_C"/>
</dbReference>
<dbReference type="PANTHER" id="PTHR43537:SF24">
    <property type="entry name" value="GLUCONATE OPERON TRANSCRIPTIONAL REPRESSOR"/>
    <property type="match status" value="1"/>
</dbReference>
<sequence>MTRSADGMSDLLTELRAAILRGEYAPRQRLIEADLTERYATSRFLLRNALTRLSNEGLVELQPNRGARVREVTVEEAIEITEIRRAVEGIVAGRAAQRATDAEIEHLREIGAQMTQAVKVADMIRYSELNTELHGTVRAVARHETATKIIEQLHAQMVRHQFRLALVPGRPHVSLPEHLAIIDAICARNAEKAEAAMRAHLSSVLDTLATFPSNTDYAELSGGLVAVRPHPRTDSSD</sequence>
<dbReference type="PANTHER" id="PTHR43537">
    <property type="entry name" value="TRANSCRIPTIONAL REGULATOR, GNTR FAMILY"/>
    <property type="match status" value="1"/>
</dbReference>
<keyword evidence="6" id="KW-1185">Reference proteome</keyword>
<comment type="caution">
    <text evidence="5">The sequence shown here is derived from an EMBL/GenBank/DDBJ whole genome shotgun (WGS) entry which is preliminary data.</text>
</comment>
<dbReference type="SUPFAM" id="SSF48008">
    <property type="entry name" value="GntR ligand-binding domain-like"/>
    <property type="match status" value="1"/>
</dbReference>
<evidence type="ECO:0000259" key="4">
    <source>
        <dbReference type="PROSITE" id="PS50949"/>
    </source>
</evidence>
<dbReference type="AlphaFoldDB" id="A0A919TJJ7"/>
<dbReference type="SMART" id="SM00345">
    <property type="entry name" value="HTH_GNTR"/>
    <property type="match status" value="1"/>
</dbReference>
<dbReference type="GO" id="GO:0003677">
    <property type="term" value="F:DNA binding"/>
    <property type="evidence" value="ECO:0007669"/>
    <property type="project" value="UniProtKB-KW"/>
</dbReference>